<feature type="signal peptide" evidence="2">
    <location>
        <begin position="1"/>
        <end position="28"/>
    </location>
</feature>
<comment type="caution">
    <text evidence="4">The sequence shown here is derived from an EMBL/GenBank/DDBJ whole genome shotgun (WGS) entry which is preliminary data.</text>
</comment>
<dbReference type="Gene3D" id="3.40.190.10">
    <property type="entry name" value="Periplasmic binding protein-like II"/>
    <property type="match status" value="1"/>
</dbReference>
<name>A0A940MAF8_9ACTN</name>
<dbReference type="Gene3D" id="3.10.105.10">
    <property type="entry name" value="Dipeptide-binding Protein, Domain 3"/>
    <property type="match status" value="1"/>
</dbReference>
<feature type="chain" id="PRO_5038897820" evidence="2">
    <location>
        <begin position="29"/>
        <end position="514"/>
    </location>
</feature>
<dbReference type="EMBL" id="JAGIQL010000019">
    <property type="protein sequence ID" value="MBP0457333.1"/>
    <property type="molecule type" value="Genomic_DNA"/>
</dbReference>
<dbReference type="GO" id="GO:0043190">
    <property type="term" value="C:ATP-binding cassette (ABC) transporter complex"/>
    <property type="evidence" value="ECO:0007669"/>
    <property type="project" value="InterPro"/>
</dbReference>
<evidence type="ECO:0000256" key="1">
    <source>
        <dbReference type="ARBA" id="ARBA00022729"/>
    </source>
</evidence>
<dbReference type="AlphaFoldDB" id="A0A940MAF8"/>
<keyword evidence="1 2" id="KW-0732">Signal</keyword>
<evidence type="ECO:0000313" key="5">
    <source>
        <dbReference type="Proteomes" id="UP000670475"/>
    </source>
</evidence>
<reference evidence="4" key="1">
    <citation type="submission" date="2021-03" db="EMBL/GenBank/DDBJ databases">
        <title>Whole genome sequence of Streptomyces bomunensis MMS17-BM035.</title>
        <authorList>
            <person name="Lee J.H."/>
        </authorList>
    </citation>
    <scope>NUCLEOTIDE SEQUENCE</scope>
    <source>
        <strain evidence="4">MMS17-BM035</strain>
    </source>
</reference>
<dbReference type="InterPro" id="IPR030678">
    <property type="entry name" value="Peptide/Ni-bd"/>
</dbReference>
<dbReference type="PROSITE" id="PS51257">
    <property type="entry name" value="PROKAR_LIPOPROTEIN"/>
    <property type="match status" value="1"/>
</dbReference>
<accession>A0A940MAF8</accession>
<evidence type="ECO:0000259" key="3">
    <source>
        <dbReference type="Pfam" id="PF00496"/>
    </source>
</evidence>
<organism evidence="4 5">
    <name type="scientific">Streptomyces montanisoli</name>
    <dbReference type="NCBI Taxonomy" id="2798581"/>
    <lineage>
        <taxon>Bacteria</taxon>
        <taxon>Bacillati</taxon>
        <taxon>Actinomycetota</taxon>
        <taxon>Actinomycetes</taxon>
        <taxon>Kitasatosporales</taxon>
        <taxon>Streptomycetaceae</taxon>
        <taxon>Streptomyces</taxon>
    </lineage>
</organism>
<dbReference type="GO" id="GO:1904680">
    <property type="term" value="F:peptide transmembrane transporter activity"/>
    <property type="evidence" value="ECO:0007669"/>
    <property type="project" value="TreeGrafter"/>
</dbReference>
<feature type="domain" description="Solute-binding protein family 5" evidence="3">
    <location>
        <begin position="78"/>
        <end position="427"/>
    </location>
</feature>
<proteinExistence type="predicted"/>
<dbReference type="RefSeq" id="WP_209339105.1">
    <property type="nucleotide sequence ID" value="NZ_JAGIQL010000019.1"/>
</dbReference>
<protein>
    <submittedName>
        <fullName evidence="4">ABC transporter substrate-binding protein</fullName>
    </submittedName>
</protein>
<evidence type="ECO:0000256" key="2">
    <source>
        <dbReference type="SAM" id="SignalP"/>
    </source>
</evidence>
<dbReference type="PANTHER" id="PTHR30290:SF38">
    <property type="entry name" value="D,D-DIPEPTIDE-BINDING PERIPLASMIC PROTEIN DDPA-RELATED"/>
    <property type="match status" value="1"/>
</dbReference>
<gene>
    <name evidence="4" type="ORF">JFN87_07445</name>
</gene>
<dbReference type="InterPro" id="IPR000914">
    <property type="entry name" value="SBP_5_dom"/>
</dbReference>
<dbReference type="InterPro" id="IPR039424">
    <property type="entry name" value="SBP_5"/>
</dbReference>
<evidence type="ECO:0000313" key="4">
    <source>
        <dbReference type="EMBL" id="MBP0457333.1"/>
    </source>
</evidence>
<dbReference type="PANTHER" id="PTHR30290">
    <property type="entry name" value="PERIPLASMIC BINDING COMPONENT OF ABC TRANSPORTER"/>
    <property type="match status" value="1"/>
</dbReference>
<dbReference type="GO" id="GO:0042597">
    <property type="term" value="C:periplasmic space"/>
    <property type="evidence" value="ECO:0007669"/>
    <property type="project" value="UniProtKB-ARBA"/>
</dbReference>
<dbReference type="SUPFAM" id="SSF53850">
    <property type="entry name" value="Periplasmic binding protein-like II"/>
    <property type="match status" value="1"/>
</dbReference>
<sequence>MRPRTLAAGAVAASAALLLTACSTPGGGAIAGAGSDTLVISTPTEPDSLDPTFADTFAARMVFTSFCEKLYDVDSHLKIVPQLAAGMPKMSDGGRTMDIPLRKGIRFNDGTPLDAAAVKTTLDRDLTAKASARAGELNAVSRVEVKDPDTVRLVLKHPSAPLLSQLADRSGLVMSPTALKKLGARFGTAPVCVGPFSFKSRVSGNQISFAKSPYYYDRAKVRLSGIVYRFIKNSSVATANLESGDIQAAEHLDASDALNLENEGREKVLHSDTIAYQSISINVRKNAKTALSHSSGLRKAFEMSINRNALNQAVWNGQMVPDCGPLPVQSPLRTAPHCTPFDPGAARALVKKSGVKTPVPVELMVPTGAASQREAQVIQSMAEDVGFKVSVRPIDLVSGLDLARKGQFDTFLEGWSGRVDPDGDTNDIITTGGSNNFSGSDDKTVDRLIAQAAQTNDSEKRAALYAAAVRRVGQNRSLLYLYHDRWFVGTSDKLHGVVYPPDGIPRFKTAYLSR</sequence>
<dbReference type="Proteomes" id="UP000670475">
    <property type="component" value="Unassembled WGS sequence"/>
</dbReference>
<dbReference type="Gene3D" id="3.90.76.10">
    <property type="entry name" value="Dipeptide-binding Protein, Domain 1"/>
    <property type="match status" value="1"/>
</dbReference>
<dbReference type="Pfam" id="PF00496">
    <property type="entry name" value="SBP_bac_5"/>
    <property type="match status" value="1"/>
</dbReference>
<dbReference type="PIRSF" id="PIRSF002741">
    <property type="entry name" value="MppA"/>
    <property type="match status" value="1"/>
</dbReference>
<dbReference type="GO" id="GO:0015833">
    <property type="term" value="P:peptide transport"/>
    <property type="evidence" value="ECO:0007669"/>
    <property type="project" value="TreeGrafter"/>
</dbReference>
<keyword evidence="5" id="KW-1185">Reference proteome</keyword>